<evidence type="ECO:0000313" key="2">
    <source>
        <dbReference type="Proteomes" id="UP000504615"/>
    </source>
</evidence>
<evidence type="ECO:0000259" key="1">
    <source>
        <dbReference type="SMART" id="SM00587"/>
    </source>
</evidence>
<dbReference type="AlphaFoldDB" id="A0A6I9WF76"/>
<dbReference type="InterPro" id="IPR011009">
    <property type="entry name" value="Kinase-like_dom_sf"/>
</dbReference>
<organism evidence="2 3">
    <name type="scientific">Pogonomyrmex barbatus</name>
    <name type="common">red harvester ant</name>
    <dbReference type="NCBI Taxonomy" id="144034"/>
    <lineage>
        <taxon>Eukaryota</taxon>
        <taxon>Metazoa</taxon>
        <taxon>Ecdysozoa</taxon>
        <taxon>Arthropoda</taxon>
        <taxon>Hexapoda</taxon>
        <taxon>Insecta</taxon>
        <taxon>Pterygota</taxon>
        <taxon>Neoptera</taxon>
        <taxon>Endopterygota</taxon>
        <taxon>Hymenoptera</taxon>
        <taxon>Apocrita</taxon>
        <taxon>Aculeata</taxon>
        <taxon>Formicoidea</taxon>
        <taxon>Formicidae</taxon>
        <taxon>Myrmicinae</taxon>
        <taxon>Pogonomyrmex</taxon>
    </lineage>
</organism>
<accession>A0A6I9WF76</accession>
<protein>
    <submittedName>
        <fullName evidence="3">Uncharacterized protein LOC105429714</fullName>
    </submittedName>
</protein>
<dbReference type="SUPFAM" id="SSF56112">
    <property type="entry name" value="Protein kinase-like (PK-like)"/>
    <property type="match status" value="1"/>
</dbReference>
<sequence length="401" mass="46380">MSDSNNFQKWLKEVMSKIIESFGSNVDEFHYEITDNRDILMSTLQNISVKYKNKTTGQSEEHSIILKRPVQTEIVGQIVDCDSQFHNEILFYRTYSQPGENFARCFYVDERPPLDSVIALENVNERGYHHSPYQCDVPLEYTLAAMREIGRFHGKGYVMKERQREKFFDMVQQLQDFRATETYKQLVNVNATRGVEYLRRHGYDVAFCDKMDALLANAFEGVLKKLMKPLEPLSTLCHGDFTLNNVLFKTKGDGQYCAMLIDFAILRYATPAIDLTTYLYLNCSREIRESEICFSKIMRSYHDALKEYLLEAGISNIERYSYDAFLDNYKRNSLHGFLIASYFLPFLIGPQPVSLNGSQIANMGNLEFVRMIKRTGGDEISKILADMLLQLKDSGCLKDFL</sequence>
<reference evidence="3" key="1">
    <citation type="submission" date="2025-08" db="UniProtKB">
        <authorList>
            <consortium name="RefSeq"/>
        </authorList>
    </citation>
    <scope>IDENTIFICATION</scope>
</reference>
<evidence type="ECO:0000313" key="3">
    <source>
        <dbReference type="RefSeq" id="XP_011641166.1"/>
    </source>
</evidence>
<dbReference type="SMART" id="SM00587">
    <property type="entry name" value="CHK"/>
    <property type="match status" value="1"/>
</dbReference>
<dbReference type="InterPro" id="IPR004119">
    <property type="entry name" value="EcKL"/>
</dbReference>
<keyword evidence="2" id="KW-1185">Reference proteome</keyword>
<dbReference type="OrthoDB" id="191037at2759"/>
<gene>
    <name evidence="3" type="primary">LOC105429714</name>
</gene>
<dbReference type="RefSeq" id="XP_011641166.1">
    <property type="nucleotide sequence ID" value="XM_011642864.1"/>
</dbReference>
<dbReference type="GeneID" id="105429714"/>
<dbReference type="KEGG" id="pbar:105429714"/>
<dbReference type="Proteomes" id="UP000504615">
    <property type="component" value="Unplaced"/>
</dbReference>
<dbReference type="Gene3D" id="3.90.1200.10">
    <property type="match status" value="1"/>
</dbReference>
<dbReference type="InterPro" id="IPR015897">
    <property type="entry name" value="CHK_kinase-like"/>
</dbReference>
<dbReference type="PANTHER" id="PTHR11012:SF8">
    <property type="entry name" value="JUVENILE HORMONE-INDUCIBLE PROTEIN 26"/>
    <property type="match status" value="1"/>
</dbReference>
<feature type="domain" description="CHK kinase-like" evidence="1">
    <location>
        <begin position="118"/>
        <end position="311"/>
    </location>
</feature>
<dbReference type="Pfam" id="PF02958">
    <property type="entry name" value="EcKL"/>
    <property type="match status" value="1"/>
</dbReference>
<dbReference type="PANTHER" id="PTHR11012">
    <property type="entry name" value="PROTEIN KINASE-LIKE DOMAIN-CONTAINING"/>
    <property type="match status" value="1"/>
</dbReference>
<name>A0A6I9WF76_9HYME</name>
<proteinExistence type="predicted"/>